<evidence type="ECO:0000313" key="2">
    <source>
        <dbReference type="Proteomes" id="UP000276133"/>
    </source>
</evidence>
<dbReference type="AlphaFoldDB" id="A0A3M7R1Y3"/>
<keyword evidence="2" id="KW-1185">Reference proteome</keyword>
<feature type="non-terminal residue" evidence="1">
    <location>
        <position position="61"/>
    </location>
</feature>
<name>A0A3M7R1Y3_BRAPC</name>
<dbReference type="EMBL" id="REGN01004427">
    <property type="protein sequence ID" value="RNA17583.1"/>
    <property type="molecule type" value="Genomic_DNA"/>
</dbReference>
<accession>A0A3M7R1Y3</accession>
<evidence type="ECO:0000313" key="1">
    <source>
        <dbReference type="EMBL" id="RNA17583.1"/>
    </source>
</evidence>
<protein>
    <submittedName>
        <fullName evidence="1">Uncharacterized protein</fullName>
    </submittedName>
</protein>
<dbReference type="Proteomes" id="UP000276133">
    <property type="component" value="Unassembled WGS sequence"/>
</dbReference>
<organism evidence="1 2">
    <name type="scientific">Brachionus plicatilis</name>
    <name type="common">Marine rotifer</name>
    <name type="synonym">Brachionus muelleri</name>
    <dbReference type="NCBI Taxonomy" id="10195"/>
    <lineage>
        <taxon>Eukaryota</taxon>
        <taxon>Metazoa</taxon>
        <taxon>Spiralia</taxon>
        <taxon>Gnathifera</taxon>
        <taxon>Rotifera</taxon>
        <taxon>Eurotatoria</taxon>
        <taxon>Monogononta</taxon>
        <taxon>Pseudotrocha</taxon>
        <taxon>Ploima</taxon>
        <taxon>Brachionidae</taxon>
        <taxon>Brachionus</taxon>
    </lineage>
</organism>
<dbReference type="OrthoDB" id="8064698at2759"/>
<proteinExistence type="predicted"/>
<sequence length="61" mass="6959">MEFKEEKCKAMVINNKNLSDSLSMNIRALGMTDKERDLGIVLFSNLKWNHQATLAANRTSM</sequence>
<gene>
    <name evidence="1" type="ORF">BpHYR1_035417</name>
</gene>
<reference evidence="1 2" key="1">
    <citation type="journal article" date="2018" name="Sci. Rep.">
        <title>Genomic signatures of local adaptation to the degree of environmental predictability in rotifers.</title>
        <authorList>
            <person name="Franch-Gras L."/>
            <person name="Hahn C."/>
            <person name="Garcia-Roger E.M."/>
            <person name="Carmona M.J."/>
            <person name="Serra M."/>
            <person name="Gomez A."/>
        </authorList>
    </citation>
    <scope>NUCLEOTIDE SEQUENCE [LARGE SCALE GENOMIC DNA]</scope>
    <source>
        <strain evidence="1">HYR1</strain>
    </source>
</reference>
<comment type="caution">
    <text evidence="1">The sequence shown here is derived from an EMBL/GenBank/DDBJ whole genome shotgun (WGS) entry which is preliminary data.</text>
</comment>